<keyword evidence="11" id="KW-1185">Reference proteome</keyword>
<dbReference type="GO" id="GO:0043953">
    <property type="term" value="P:protein transport by the Tat complex"/>
    <property type="evidence" value="ECO:0007669"/>
    <property type="project" value="UniProtKB-UniRule"/>
</dbReference>
<evidence type="ECO:0000313" key="11">
    <source>
        <dbReference type="Proteomes" id="UP000431269"/>
    </source>
</evidence>
<keyword evidence="5 8" id="KW-1133">Transmembrane helix</keyword>
<name>A0A6I6MND8_9CAUL</name>
<comment type="function">
    <text evidence="8">Part of the twin-arginine translocation (Tat) system that transports large folded proteins containing a characteristic twin-arginine motif in their signal peptide across membranes. TatA could form the protein-conducting channel of the Tat system.</text>
</comment>
<evidence type="ECO:0000256" key="2">
    <source>
        <dbReference type="ARBA" id="ARBA00022448"/>
    </source>
</evidence>
<dbReference type="InterPro" id="IPR006312">
    <property type="entry name" value="TatA/E"/>
</dbReference>
<keyword evidence="2 8" id="KW-0813">Transport</keyword>
<dbReference type="GO" id="GO:0033281">
    <property type="term" value="C:TAT protein transport complex"/>
    <property type="evidence" value="ECO:0007669"/>
    <property type="project" value="UniProtKB-UniRule"/>
</dbReference>
<dbReference type="Proteomes" id="UP000431269">
    <property type="component" value="Chromosome"/>
</dbReference>
<comment type="similarity">
    <text evidence="8">Belongs to the TatA/E family.</text>
</comment>
<comment type="subunit">
    <text evidence="8">The Tat system comprises two distinct complexes: a TatABC complex, containing multiple copies of TatA, TatB and TatC subunits, and a separate TatA complex, containing only TatA subunits. Substrates initially bind to the TatABC complex, which probably triggers association of the separate TatA complex to form the active translocon.</text>
</comment>
<evidence type="ECO:0000256" key="4">
    <source>
        <dbReference type="ARBA" id="ARBA00022927"/>
    </source>
</evidence>
<dbReference type="Gene3D" id="1.20.5.3310">
    <property type="match status" value="1"/>
</dbReference>
<dbReference type="AlphaFoldDB" id="A0A6I6MND8"/>
<dbReference type="EMBL" id="CP047045">
    <property type="protein sequence ID" value="QGZ94836.1"/>
    <property type="molecule type" value="Genomic_DNA"/>
</dbReference>
<dbReference type="KEGG" id="tsv:DSM104635_01668"/>
<proteinExistence type="inferred from homology"/>
<evidence type="ECO:0000256" key="6">
    <source>
        <dbReference type="ARBA" id="ARBA00023010"/>
    </source>
</evidence>
<dbReference type="InterPro" id="IPR003369">
    <property type="entry name" value="TatA/B/E"/>
</dbReference>
<evidence type="ECO:0000256" key="7">
    <source>
        <dbReference type="ARBA" id="ARBA00023136"/>
    </source>
</evidence>
<dbReference type="HAMAP" id="MF_00236">
    <property type="entry name" value="TatA_E"/>
    <property type="match status" value="1"/>
</dbReference>
<keyword evidence="6 8" id="KW-0811">Translocation</keyword>
<sequence>MHMPGLIPILIVLVLAFLLFSRPGRISGLMEDLGKGIKGFRKGLSEPETPPPAAGDPPRQVPDQTTNGDRAQ</sequence>
<evidence type="ECO:0000256" key="8">
    <source>
        <dbReference type="HAMAP-Rule" id="MF_00236"/>
    </source>
</evidence>
<dbReference type="Pfam" id="PF02416">
    <property type="entry name" value="TatA_B_E"/>
    <property type="match status" value="1"/>
</dbReference>
<evidence type="ECO:0000256" key="3">
    <source>
        <dbReference type="ARBA" id="ARBA00022692"/>
    </source>
</evidence>
<keyword evidence="4 8" id="KW-0653">Protein transport</keyword>
<comment type="subcellular location">
    <subcellularLocation>
        <location evidence="8">Cell membrane</location>
        <topology evidence="8">Single-pass membrane protein</topology>
    </subcellularLocation>
    <subcellularLocation>
        <location evidence="1">Membrane</location>
        <topology evidence="1">Single-pass membrane protein</topology>
    </subcellularLocation>
</comment>
<reference evidence="11" key="1">
    <citation type="submission" date="2019-12" db="EMBL/GenBank/DDBJ databases">
        <title>Complete genome of Terracaulis silvestris 0127_4.</title>
        <authorList>
            <person name="Vieira S."/>
            <person name="Riedel T."/>
            <person name="Sproer C."/>
            <person name="Pascual J."/>
            <person name="Boedeker C."/>
            <person name="Overmann J."/>
        </authorList>
    </citation>
    <scope>NUCLEOTIDE SEQUENCE [LARGE SCALE GENOMIC DNA]</scope>
    <source>
        <strain evidence="11">0127_4</strain>
    </source>
</reference>
<keyword evidence="3 8" id="KW-0812">Transmembrane</keyword>
<organism evidence="10 11">
    <name type="scientific">Terricaulis silvestris</name>
    <dbReference type="NCBI Taxonomy" id="2686094"/>
    <lineage>
        <taxon>Bacteria</taxon>
        <taxon>Pseudomonadati</taxon>
        <taxon>Pseudomonadota</taxon>
        <taxon>Alphaproteobacteria</taxon>
        <taxon>Caulobacterales</taxon>
        <taxon>Caulobacteraceae</taxon>
        <taxon>Terricaulis</taxon>
    </lineage>
</organism>
<evidence type="ECO:0000256" key="9">
    <source>
        <dbReference type="SAM" id="MobiDB-lite"/>
    </source>
</evidence>
<keyword evidence="8" id="KW-1003">Cell membrane</keyword>
<protein>
    <recommendedName>
        <fullName evidence="8">Sec-independent protein translocase protein TatA</fullName>
    </recommendedName>
</protein>
<evidence type="ECO:0000313" key="10">
    <source>
        <dbReference type="EMBL" id="QGZ94836.1"/>
    </source>
</evidence>
<feature type="compositionally biased region" description="Polar residues" evidence="9">
    <location>
        <begin position="63"/>
        <end position="72"/>
    </location>
</feature>
<gene>
    <name evidence="8" type="primary">tatA</name>
    <name evidence="10" type="ORF">DSM104635_01668</name>
</gene>
<feature type="region of interest" description="Disordered" evidence="9">
    <location>
        <begin position="38"/>
        <end position="72"/>
    </location>
</feature>
<dbReference type="GO" id="GO:0008320">
    <property type="term" value="F:protein transmembrane transporter activity"/>
    <property type="evidence" value="ECO:0007669"/>
    <property type="project" value="UniProtKB-UniRule"/>
</dbReference>
<accession>A0A6I6MND8</accession>
<evidence type="ECO:0000256" key="5">
    <source>
        <dbReference type="ARBA" id="ARBA00022989"/>
    </source>
</evidence>
<evidence type="ECO:0000256" key="1">
    <source>
        <dbReference type="ARBA" id="ARBA00004167"/>
    </source>
</evidence>
<keyword evidence="7 8" id="KW-0472">Membrane</keyword>